<dbReference type="PROSITE" id="PS50109">
    <property type="entry name" value="HIS_KIN"/>
    <property type="match status" value="1"/>
</dbReference>
<feature type="domain" description="Response regulatory" evidence="10">
    <location>
        <begin position="1156"/>
        <end position="1272"/>
    </location>
</feature>
<dbReference type="Pfam" id="PF02518">
    <property type="entry name" value="HATPase_c"/>
    <property type="match status" value="1"/>
</dbReference>
<dbReference type="Gene3D" id="2.60.40.10">
    <property type="entry name" value="Immunoglobulins"/>
    <property type="match status" value="1"/>
</dbReference>
<gene>
    <name evidence="11" type="ORF">GCM10011501_17920</name>
</gene>
<dbReference type="InterPro" id="IPR001789">
    <property type="entry name" value="Sig_transdc_resp-reg_receiver"/>
</dbReference>
<dbReference type="EMBL" id="BNAH01000006">
    <property type="protein sequence ID" value="GHE88903.1"/>
    <property type="molecule type" value="Genomic_DNA"/>
</dbReference>
<dbReference type="InterPro" id="IPR003661">
    <property type="entry name" value="HisK_dim/P_dom"/>
</dbReference>
<dbReference type="PANTHER" id="PTHR43547">
    <property type="entry name" value="TWO-COMPONENT HISTIDINE KINASE"/>
    <property type="match status" value="1"/>
</dbReference>
<evidence type="ECO:0000256" key="2">
    <source>
        <dbReference type="ARBA" id="ARBA00012438"/>
    </source>
</evidence>
<dbReference type="InterPro" id="IPR004358">
    <property type="entry name" value="Sig_transdc_His_kin-like_C"/>
</dbReference>
<dbReference type="SUPFAM" id="SSF46689">
    <property type="entry name" value="Homeodomain-like"/>
    <property type="match status" value="1"/>
</dbReference>
<evidence type="ECO:0000256" key="1">
    <source>
        <dbReference type="ARBA" id="ARBA00000085"/>
    </source>
</evidence>
<dbReference type="RefSeq" id="WP_189377928.1">
    <property type="nucleotide sequence ID" value="NZ_BNAH01000006.1"/>
</dbReference>
<dbReference type="InterPro" id="IPR036890">
    <property type="entry name" value="HATPase_C_sf"/>
</dbReference>
<dbReference type="InterPro" id="IPR011110">
    <property type="entry name" value="Reg_prop"/>
</dbReference>
<dbReference type="SUPFAM" id="SSF63829">
    <property type="entry name" value="Calcium-dependent phosphotriesterase"/>
    <property type="match status" value="2"/>
</dbReference>
<organism evidence="11 12">
    <name type="scientific">Thalassotalea profundi</name>
    <dbReference type="NCBI Taxonomy" id="2036687"/>
    <lineage>
        <taxon>Bacteria</taxon>
        <taxon>Pseudomonadati</taxon>
        <taxon>Pseudomonadota</taxon>
        <taxon>Gammaproteobacteria</taxon>
        <taxon>Alteromonadales</taxon>
        <taxon>Colwelliaceae</taxon>
        <taxon>Thalassotalea</taxon>
    </lineage>
</organism>
<evidence type="ECO:0000313" key="12">
    <source>
        <dbReference type="Proteomes" id="UP000626370"/>
    </source>
</evidence>
<dbReference type="CDD" id="cd00075">
    <property type="entry name" value="HATPase"/>
    <property type="match status" value="1"/>
</dbReference>
<dbReference type="Gene3D" id="3.30.565.10">
    <property type="entry name" value="Histidine kinase-like ATPase, C-terminal domain"/>
    <property type="match status" value="1"/>
</dbReference>
<dbReference type="InterPro" id="IPR018060">
    <property type="entry name" value="HTH_AraC"/>
</dbReference>
<dbReference type="InterPro" id="IPR009057">
    <property type="entry name" value="Homeodomain-like_sf"/>
</dbReference>
<dbReference type="Gene3D" id="1.10.10.60">
    <property type="entry name" value="Homeodomain-like"/>
    <property type="match status" value="1"/>
</dbReference>
<comment type="catalytic activity">
    <reaction evidence="1">
        <text>ATP + protein L-histidine = ADP + protein N-phospho-L-histidine.</text>
        <dbReference type="EC" id="2.7.13.3"/>
    </reaction>
</comment>
<reference evidence="12" key="1">
    <citation type="journal article" date="2019" name="Int. J. Syst. Evol. Microbiol.">
        <title>The Global Catalogue of Microorganisms (GCM) 10K type strain sequencing project: providing services to taxonomists for standard genome sequencing and annotation.</title>
        <authorList>
            <consortium name="The Broad Institute Genomics Platform"/>
            <consortium name="The Broad Institute Genome Sequencing Center for Infectious Disease"/>
            <person name="Wu L."/>
            <person name="Ma J."/>
        </authorList>
    </citation>
    <scope>NUCLEOTIDE SEQUENCE [LARGE SCALE GENOMIC DNA]</scope>
    <source>
        <strain evidence="12">CGMCC 1.15922</strain>
    </source>
</reference>
<keyword evidence="11" id="KW-0808">Transferase</keyword>
<evidence type="ECO:0000259" key="9">
    <source>
        <dbReference type="PROSITE" id="PS50109"/>
    </source>
</evidence>
<keyword evidence="7" id="KW-0472">Membrane</keyword>
<dbReference type="Pfam" id="PF00072">
    <property type="entry name" value="Response_reg"/>
    <property type="match status" value="1"/>
</dbReference>
<evidence type="ECO:0000256" key="7">
    <source>
        <dbReference type="SAM" id="Phobius"/>
    </source>
</evidence>
<accession>A0ABQ3IRS6</accession>
<evidence type="ECO:0000259" key="8">
    <source>
        <dbReference type="PROSITE" id="PS01124"/>
    </source>
</evidence>
<evidence type="ECO:0000256" key="3">
    <source>
        <dbReference type="ARBA" id="ARBA00022553"/>
    </source>
</evidence>
<dbReference type="SMART" id="SM00342">
    <property type="entry name" value="HTH_ARAC"/>
    <property type="match status" value="1"/>
</dbReference>
<keyword evidence="5" id="KW-0804">Transcription</keyword>
<evidence type="ECO:0000256" key="6">
    <source>
        <dbReference type="PROSITE-ProRule" id="PRU00169"/>
    </source>
</evidence>
<dbReference type="InterPro" id="IPR003594">
    <property type="entry name" value="HATPase_dom"/>
</dbReference>
<dbReference type="Pfam" id="PF07494">
    <property type="entry name" value="Reg_prop"/>
    <property type="match status" value="3"/>
</dbReference>
<dbReference type="Proteomes" id="UP000626370">
    <property type="component" value="Unassembled WGS sequence"/>
</dbReference>
<dbReference type="Gene3D" id="3.40.50.2300">
    <property type="match status" value="1"/>
</dbReference>
<comment type="caution">
    <text evidence="11">The sequence shown here is derived from an EMBL/GenBank/DDBJ whole genome shotgun (WGS) entry which is preliminary data.</text>
</comment>
<evidence type="ECO:0000256" key="4">
    <source>
        <dbReference type="ARBA" id="ARBA00023015"/>
    </source>
</evidence>
<keyword evidence="12" id="KW-1185">Reference proteome</keyword>
<dbReference type="Pfam" id="PF12833">
    <property type="entry name" value="HTH_18"/>
    <property type="match status" value="1"/>
</dbReference>
<dbReference type="SUPFAM" id="SSF47384">
    <property type="entry name" value="Homodimeric domain of signal transducing histidine kinase"/>
    <property type="match status" value="1"/>
</dbReference>
<dbReference type="PROSITE" id="PS01124">
    <property type="entry name" value="HTH_ARAC_FAMILY_2"/>
    <property type="match status" value="1"/>
</dbReference>
<keyword evidence="3 6" id="KW-0597">Phosphoprotein</keyword>
<dbReference type="Gene3D" id="1.10.287.130">
    <property type="match status" value="1"/>
</dbReference>
<protein>
    <recommendedName>
        <fullName evidence="2">histidine kinase</fullName>
        <ecNumber evidence="2">2.7.13.3</ecNumber>
    </recommendedName>
</protein>
<dbReference type="SUPFAM" id="SSF55874">
    <property type="entry name" value="ATPase domain of HSP90 chaperone/DNA topoisomerase II/histidine kinase"/>
    <property type="match status" value="1"/>
</dbReference>
<dbReference type="InterPro" id="IPR005467">
    <property type="entry name" value="His_kinase_dom"/>
</dbReference>
<evidence type="ECO:0000256" key="5">
    <source>
        <dbReference type="ARBA" id="ARBA00023163"/>
    </source>
</evidence>
<dbReference type="SUPFAM" id="SSF52172">
    <property type="entry name" value="CheY-like"/>
    <property type="match status" value="1"/>
</dbReference>
<keyword evidence="4" id="KW-0805">Transcription regulation</keyword>
<keyword evidence="7" id="KW-0812">Transmembrane</keyword>
<dbReference type="CDD" id="cd00082">
    <property type="entry name" value="HisKA"/>
    <property type="match status" value="1"/>
</dbReference>
<dbReference type="PANTHER" id="PTHR43547:SF2">
    <property type="entry name" value="HYBRID SIGNAL TRANSDUCTION HISTIDINE KINASE C"/>
    <property type="match status" value="1"/>
</dbReference>
<dbReference type="Pfam" id="PF07495">
    <property type="entry name" value="Y_Y_Y"/>
    <property type="match status" value="1"/>
</dbReference>
<dbReference type="PRINTS" id="PR00344">
    <property type="entry name" value="BCTRLSENSOR"/>
</dbReference>
<dbReference type="InterPro" id="IPR011123">
    <property type="entry name" value="Y_Y_Y"/>
</dbReference>
<dbReference type="GO" id="GO:0016301">
    <property type="term" value="F:kinase activity"/>
    <property type="evidence" value="ECO:0007669"/>
    <property type="project" value="UniProtKB-KW"/>
</dbReference>
<dbReference type="PROSITE" id="PS50110">
    <property type="entry name" value="RESPONSE_REGULATORY"/>
    <property type="match status" value="1"/>
</dbReference>
<dbReference type="InterPro" id="IPR013783">
    <property type="entry name" value="Ig-like_fold"/>
</dbReference>
<proteinExistence type="predicted"/>
<dbReference type="InterPro" id="IPR011006">
    <property type="entry name" value="CheY-like_superfamily"/>
</dbReference>
<dbReference type="Gene3D" id="2.130.10.10">
    <property type="entry name" value="YVTN repeat-like/Quinoprotein amine dehydrogenase"/>
    <property type="match status" value="3"/>
</dbReference>
<dbReference type="SMART" id="SM00387">
    <property type="entry name" value="HATPase_c"/>
    <property type="match status" value="1"/>
</dbReference>
<evidence type="ECO:0000259" key="10">
    <source>
        <dbReference type="PROSITE" id="PS50110"/>
    </source>
</evidence>
<dbReference type="InterPro" id="IPR036097">
    <property type="entry name" value="HisK_dim/P_sf"/>
</dbReference>
<keyword evidence="11" id="KW-0418">Kinase</keyword>
<dbReference type="SMART" id="SM00448">
    <property type="entry name" value="REC"/>
    <property type="match status" value="1"/>
</dbReference>
<keyword evidence="7" id="KW-1133">Transmembrane helix</keyword>
<feature type="domain" description="Histidine kinase" evidence="9">
    <location>
        <begin position="916"/>
        <end position="1127"/>
    </location>
</feature>
<dbReference type="InterPro" id="IPR015943">
    <property type="entry name" value="WD40/YVTN_repeat-like_dom_sf"/>
</dbReference>
<dbReference type="CDD" id="cd17574">
    <property type="entry name" value="REC_OmpR"/>
    <property type="match status" value="1"/>
</dbReference>
<feature type="transmembrane region" description="Helical" evidence="7">
    <location>
        <begin position="850"/>
        <end position="873"/>
    </location>
</feature>
<evidence type="ECO:0000313" key="11">
    <source>
        <dbReference type="EMBL" id="GHE88903.1"/>
    </source>
</evidence>
<sequence length="1411" mass="161153">MPSKIMKNNYLLTTYFGLLCYFFFNSFYSLAVSVDHLGKKNGLSNSNVNTIFQDSDGILWVGTETKINWYLGGQFNELEVKLNDTKVKPLNVARIFEDNDKGIWFFNVVNGIFRLDKQKWIFSKISIKDEKNNLTELTGNQIFVDKKGTIWLTTNSGVFTYDTTRQELTPIPLSRQKSDEVLMFNQITYFSDDQIALVTSQGIYLWHAEQRQFITLESDMLKQKEILKISVSKNTSWVLTAKSMYKINNKTYETEEIFTISTNPKRLFDMFIEKDLSYWVTAKNGIYHMSSDNNLIRYFQPKEFSGYDKNHAEGIQKIDGRLLIAVTGSLVTYDYDNDKMELLGSNIKLQNGGAGLIDKLISDTSGNLWAITQKGIARISFNRPTFNVYQFDPKSAFGPKSQLTRAILYDSQSQLWLGSQDKGISRFNSKTKVWDYFTYNKDISDSISNIHTRALLEDKQGNIWAGTEGGGLNLFNKDKQNWQHFKQGKMLDHIFSLQEGNDDNLWIGHGRGIASFSKKTRKFTNYSPVDKNDTSPMVRALSLDNKNNLWVGTHFIKSKELEKYTYARGLYKFNTISHRWKNYHHIPNNPDSLSNDLIFAVNVDSQQDVWVGTWGGGINLLKNDGESFQHYTTNDGLSSNVIYAIFEDKLGRLWISSAGGLDRMIPCHRKSAAINYQCKPIIKNYDFSAPLSDIEFDSESAFQAEDGTIYFGGLNGVISFNPNKPMESNSHRPQNTFFSQLKIKGEFVTPDLHHGLNQWIGYADKLTLNYDENPFSLSVANNEFTQPEKNQYRYRVDNGYWSSINPKYKDLTFRKLGFGKYKIEIDSSNNEGIWSNNPKALTLTITPPFYYSWVALFLYVFIIIAGIFLFILARQNKHKKRKNQLKKEVNLKTVEILKGKNEVEELLKEKQHFIENISHELKTPLTLIFNSLETISNRELTGEISKKINNIKHNGQRLFHLFEQLLSLTNNEKTTTKKSIILLANTCQQVINNLSGVASERQQTIILDCKTNAELIIEDQALETILNNLISNAIKYADNSSIIKVICTVENLNCVIKVTNVGSNIPAKDCESIFKKFYRLEQHQKIEGQGIGLSLSRELVESHQGTLTLDNSQPNLIQFIVSLPIDLIFNLDQALVEDDAGENAKTDYILNSSGKKLLIVEDNLEINQFLTQLLAPNYKVLSLYNGQEAVEQIEAFQPDIILSDVMMPLMGGFELCEFIRCSDKSYSKIPIILLTAKSDISSQKKGLQVGATDYVNKPFSGEILKLKIANLLDSLTDKRNKITASAAKYLQVNQLNDDIQNSFIQRTKVFLKIHFPDPEFNVKKLSELLAMDERTLRRKSELYLSQKPKDVIREYRLQCAFEMLKSGDSISNIAISCGFTTLPHFSKCFKDKYETTPKQAQGKLLISGDCE</sequence>
<name>A0ABQ3IRS6_9GAMM</name>
<dbReference type="EC" id="2.7.13.3" evidence="2"/>
<feature type="domain" description="HTH araC/xylS-type" evidence="8">
    <location>
        <begin position="1305"/>
        <end position="1403"/>
    </location>
</feature>
<feature type="modified residue" description="4-aspartylphosphate" evidence="6">
    <location>
        <position position="1204"/>
    </location>
</feature>
<dbReference type="Pfam" id="PF00512">
    <property type="entry name" value="HisKA"/>
    <property type="match status" value="1"/>
</dbReference>
<dbReference type="SMART" id="SM00388">
    <property type="entry name" value="HisKA"/>
    <property type="match status" value="1"/>
</dbReference>